<protein>
    <submittedName>
        <fullName evidence="10">Peptide MFS transporter</fullName>
    </submittedName>
</protein>
<feature type="transmembrane region" description="Helical" evidence="9">
    <location>
        <begin position="76"/>
        <end position="97"/>
    </location>
</feature>
<dbReference type="Pfam" id="PF00854">
    <property type="entry name" value="PTR2"/>
    <property type="match status" value="1"/>
</dbReference>
<dbReference type="PANTHER" id="PTHR23517">
    <property type="entry name" value="RESISTANCE PROTEIN MDTM, PUTATIVE-RELATED-RELATED"/>
    <property type="match status" value="1"/>
</dbReference>
<dbReference type="CDD" id="cd17346">
    <property type="entry name" value="MFS_DtpA_like"/>
    <property type="match status" value="1"/>
</dbReference>
<name>A0ABN1ILX7_9FLAO</name>
<dbReference type="RefSeq" id="WP_343911521.1">
    <property type="nucleotide sequence ID" value="NZ_BAAAGE010000001.1"/>
</dbReference>
<organism evidence="10 11">
    <name type="scientific">Aquimarina litoralis</name>
    <dbReference type="NCBI Taxonomy" id="584605"/>
    <lineage>
        <taxon>Bacteria</taxon>
        <taxon>Pseudomonadati</taxon>
        <taxon>Bacteroidota</taxon>
        <taxon>Flavobacteriia</taxon>
        <taxon>Flavobacteriales</taxon>
        <taxon>Flavobacteriaceae</taxon>
        <taxon>Aquimarina</taxon>
    </lineage>
</organism>
<feature type="transmembrane region" description="Helical" evidence="9">
    <location>
        <begin position="176"/>
        <end position="196"/>
    </location>
</feature>
<keyword evidence="5" id="KW-0571">Peptide transport</keyword>
<keyword evidence="11" id="KW-1185">Reference proteome</keyword>
<dbReference type="PROSITE" id="PS01022">
    <property type="entry name" value="PTR2_1"/>
    <property type="match status" value="1"/>
</dbReference>
<evidence type="ECO:0000313" key="10">
    <source>
        <dbReference type="EMBL" id="GAA0716713.1"/>
    </source>
</evidence>
<evidence type="ECO:0000256" key="2">
    <source>
        <dbReference type="ARBA" id="ARBA00022448"/>
    </source>
</evidence>
<feature type="transmembrane region" description="Helical" evidence="9">
    <location>
        <begin position="383"/>
        <end position="403"/>
    </location>
</feature>
<proteinExistence type="inferred from homology"/>
<dbReference type="PANTHER" id="PTHR23517:SF15">
    <property type="entry name" value="PROTON-DEPENDENT OLIGOPEPTIDE FAMILY TRANSPORT PROTEIN"/>
    <property type="match status" value="1"/>
</dbReference>
<dbReference type="InterPro" id="IPR050171">
    <property type="entry name" value="MFS_Transporters"/>
</dbReference>
<comment type="similarity">
    <text evidence="8">Belongs to the major facilitator superfamily. Proton-dependent oligopeptide transporter (POT/PTR) (TC 2.A.17) family.</text>
</comment>
<dbReference type="Proteomes" id="UP001501758">
    <property type="component" value="Unassembled WGS sequence"/>
</dbReference>
<evidence type="ECO:0000256" key="4">
    <source>
        <dbReference type="ARBA" id="ARBA00022692"/>
    </source>
</evidence>
<feature type="transmembrane region" description="Helical" evidence="9">
    <location>
        <begin position="106"/>
        <end position="127"/>
    </location>
</feature>
<sequence length="523" mass="57726">MDFTLILLIVAWAFCLVWVPMTIVANRKSHPKALFVLFFAEMWERFSYYGMRALLTLYMAKVMFKALGDGADLKAVAVYGSYTALVYLFPVIGGLIADKYFGFRRAIIFGGVLMMLGHFALAMEGLVFEGNELLFYLSLSLIIVGNGYFKPNVSSFLGEFYEEEKYKLQKDGAYNIFYMGINVGAFLSALTCGYLGEKVGWHYGFGLAGVGMFFGLMTFYMNRNVFGERGVVKEAGVKKVFSGISLNVVILIATVVFVPLTASLLSFNEVLEIILLVAGIGILAGLIIYGAISKERVEGTRLWVVVVLAAFNIFFWALFEQAGGSLTLFTDKNVDRVLFGSEIPASAFQSLNAFFIITLATAFTWMWSKLRKRNLEPSTPMKFVLGLVQLAIGFGVIVLGANMFSTDGLVPMIFIVLMYFFHTTGELSLSPVGLSMVSKLSPAKIVGFVMGVWFVSFALANKLAGKIGEWAASEKLPENAQLQDTLDIYSTTYLNWGVYVVLGAAAILLLLVPLLRKWMGGIH</sequence>
<dbReference type="EMBL" id="BAAAGE010000001">
    <property type="protein sequence ID" value="GAA0716713.1"/>
    <property type="molecule type" value="Genomic_DNA"/>
</dbReference>
<evidence type="ECO:0000313" key="11">
    <source>
        <dbReference type="Proteomes" id="UP001501758"/>
    </source>
</evidence>
<keyword evidence="2 8" id="KW-0813">Transport</keyword>
<feature type="transmembrane region" description="Helical" evidence="9">
    <location>
        <begin position="6"/>
        <end position="25"/>
    </location>
</feature>
<feature type="transmembrane region" description="Helical" evidence="9">
    <location>
        <begin position="133"/>
        <end position="149"/>
    </location>
</feature>
<feature type="transmembrane region" description="Helical" evidence="9">
    <location>
        <begin position="496"/>
        <end position="515"/>
    </location>
</feature>
<keyword evidence="4 8" id="KW-0812">Transmembrane</keyword>
<evidence type="ECO:0000256" key="1">
    <source>
        <dbReference type="ARBA" id="ARBA00004651"/>
    </source>
</evidence>
<feature type="transmembrane region" description="Helical" evidence="9">
    <location>
        <begin position="409"/>
        <end position="429"/>
    </location>
</feature>
<evidence type="ECO:0000256" key="8">
    <source>
        <dbReference type="RuleBase" id="RU003755"/>
    </source>
</evidence>
<dbReference type="InterPro" id="IPR005279">
    <property type="entry name" value="Dipep/tripep_permease"/>
</dbReference>
<keyword evidence="5" id="KW-0653">Protein transport</keyword>
<dbReference type="SUPFAM" id="SSF103473">
    <property type="entry name" value="MFS general substrate transporter"/>
    <property type="match status" value="2"/>
</dbReference>
<gene>
    <name evidence="10" type="ORF">GCM10009430_12690</name>
</gene>
<evidence type="ECO:0000256" key="3">
    <source>
        <dbReference type="ARBA" id="ARBA00022475"/>
    </source>
</evidence>
<dbReference type="NCBIfam" id="TIGR00924">
    <property type="entry name" value="yjdL_sub1_fam"/>
    <property type="match status" value="1"/>
</dbReference>
<feature type="transmembrane region" description="Helical" evidence="9">
    <location>
        <begin position="240"/>
        <end position="267"/>
    </location>
</feature>
<keyword evidence="7 9" id="KW-0472">Membrane</keyword>
<feature type="transmembrane region" description="Helical" evidence="9">
    <location>
        <begin position="302"/>
        <end position="319"/>
    </location>
</feature>
<keyword evidence="6 9" id="KW-1133">Transmembrane helix</keyword>
<comment type="subcellular location">
    <subcellularLocation>
        <location evidence="1">Cell membrane</location>
        <topology evidence="1">Multi-pass membrane protein</topology>
    </subcellularLocation>
    <subcellularLocation>
        <location evidence="8">Membrane</location>
        <topology evidence="8">Multi-pass membrane protein</topology>
    </subcellularLocation>
</comment>
<feature type="transmembrane region" description="Helical" evidence="9">
    <location>
        <begin position="347"/>
        <end position="367"/>
    </location>
</feature>
<reference evidence="10 11" key="1">
    <citation type="journal article" date="2019" name="Int. J. Syst. Evol. Microbiol.">
        <title>The Global Catalogue of Microorganisms (GCM) 10K type strain sequencing project: providing services to taxonomists for standard genome sequencing and annotation.</title>
        <authorList>
            <consortium name="The Broad Institute Genomics Platform"/>
            <consortium name="The Broad Institute Genome Sequencing Center for Infectious Disease"/>
            <person name="Wu L."/>
            <person name="Ma J."/>
        </authorList>
    </citation>
    <scope>NUCLEOTIDE SEQUENCE [LARGE SCALE GENOMIC DNA]</scope>
    <source>
        <strain evidence="10 11">JCM 15974</strain>
    </source>
</reference>
<accession>A0ABN1ILX7</accession>
<dbReference type="InterPro" id="IPR036259">
    <property type="entry name" value="MFS_trans_sf"/>
</dbReference>
<dbReference type="InterPro" id="IPR000109">
    <property type="entry name" value="POT_fam"/>
</dbReference>
<keyword evidence="3" id="KW-1003">Cell membrane</keyword>
<feature type="transmembrane region" description="Helical" evidence="9">
    <location>
        <begin position="202"/>
        <end position="220"/>
    </location>
</feature>
<dbReference type="InterPro" id="IPR018456">
    <property type="entry name" value="PTR2_symporter_CS"/>
</dbReference>
<evidence type="ECO:0000256" key="6">
    <source>
        <dbReference type="ARBA" id="ARBA00022989"/>
    </source>
</evidence>
<evidence type="ECO:0000256" key="5">
    <source>
        <dbReference type="ARBA" id="ARBA00022856"/>
    </source>
</evidence>
<comment type="caution">
    <text evidence="10">The sequence shown here is derived from an EMBL/GenBank/DDBJ whole genome shotgun (WGS) entry which is preliminary data.</text>
</comment>
<feature type="transmembrane region" description="Helical" evidence="9">
    <location>
        <begin position="441"/>
        <end position="460"/>
    </location>
</feature>
<feature type="transmembrane region" description="Helical" evidence="9">
    <location>
        <begin position="273"/>
        <end position="290"/>
    </location>
</feature>
<dbReference type="PROSITE" id="PS01023">
    <property type="entry name" value="PTR2_2"/>
    <property type="match status" value="1"/>
</dbReference>
<evidence type="ECO:0000256" key="7">
    <source>
        <dbReference type="ARBA" id="ARBA00023136"/>
    </source>
</evidence>
<dbReference type="Gene3D" id="1.20.1250.20">
    <property type="entry name" value="MFS general substrate transporter like domains"/>
    <property type="match status" value="1"/>
</dbReference>
<evidence type="ECO:0000256" key="9">
    <source>
        <dbReference type="SAM" id="Phobius"/>
    </source>
</evidence>